<evidence type="ECO:0000256" key="10">
    <source>
        <dbReference type="ARBA" id="ARBA00023242"/>
    </source>
</evidence>
<dbReference type="PANTHER" id="PTHR21330">
    <property type="entry name" value="E3 SUMO-PROTEIN LIGASE NSE2"/>
    <property type="match status" value="1"/>
</dbReference>
<dbReference type="OrthoDB" id="26899at2759"/>
<sequence length="221" mass="25596">MNFVNEIDGVKKTIIENAQLMRSFENKVGNVEYRDKLKKFNDEIETMRLELGETLIGLKTRQKRLDTMLDKAANECQTLEEFEAKYLEFQQTEGKKRMSIKLCTEFKDFKQELMNNPSASNANANDIDAEVIEQDDNAICSMYDPWTKDLMLNPVRNIKCGHNYDRASVMAVIKDRLNVRCPIVGCASKTYVQPNHLVPNEALQERIRVYKAQQDDDEDDN</sequence>
<keyword evidence="9" id="KW-0862">Zinc</keyword>
<dbReference type="PANTHER" id="PTHR21330:SF1">
    <property type="entry name" value="E3 SUMO-PROTEIN LIGASE NSE2"/>
    <property type="match status" value="1"/>
</dbReference>
<comment type="similarity">
    <text evidence="3">Belongs to the NSE2 family.</text>
</comment>
<evidence type="ECO:0000256" key="3">
    <source>
        <dbReference type="ARBA" id="ARBA00008212"/>
    </source>
</evidence>
<keyword evidence="10" id="KW-0539">Nucleus</keyword>
<name>A0A6P8Y5G7_DROAB</name>
<gene>
    <name evidence="15" type="primary">LOC117567794</name>
</gene>
<evidence type="ECO:0000256" key="9">
    <source>
        <dbReference type="ARBA" id="ARBA00022833"/>
    </source>
</evidence>
<dbReference type="GO" id="GO:0000724">
    <property type="term" value="P:double-strand break repair via homologous recombination"/>
    <property type="evidence" value="ECO:0007669"/>
    <property type="project" value="InterPro"/>
</dbReference>
<accession>A0A6P8Y5G7</accession>
<dbReference type="AlphaFoldDB" id="A0A6P8Y5G7"/>
<dbReference type="InterPro" id="IPR013083">
    <property type="entry name" value="Znf_RING/FYVE/PHD"/>
</dbReference>
<proteinExistence type="inferred from homology"/>
<keyword evidence="15" id="KW-0436">Ligase</keyword>
<dbReference type="SUPFAM" id="SSF57850">
    <property type="entry name" value="RING/U-box"/>
    <property type="match status" value="1"/>
</dbReference>
<keyword evidence="5" id="KW-0808">Transferase</keyword>
<evidence type="ECO:0000256" key="6">
    <source>
        <dbReference type="ARBA" id="ARBA00022723"/>
    </source>
</evidence>
<dbReference type="RefSeq" id="XP_034103912.1">
    <property type="nucleotide sequence ID" value="XM_034248021.2"/>
</dbReference>
<dbReference type="InterPro" id="IPR026846">
    <property type="entry name" value="Nse2(Mms21)"/>
</dbReference>
<dbReference type="InterPro" id="IPR004181">
    <property type="entry name" value="Znf_MIZ"/>
</dbReference>
<dbReference type="GO" id="GO:0030915">
    <property type="term" value="C:Smc5-Smc6 complex"/>
    <property type="evidence" value="ECO:0007669"/>
    <property type="project" value="InterPro"/>
</dbReference>
<dbReference type="UniPathway" id="UPA00886"/>
<evidence type="ECO:0000256" key="7">
    <source>
        <dbReference type="ARBA" id="ARBA00022771"/>
    </source>
</evidence>
<evidence type="ECO:0000256" key="12">
    <source>
        <dbReference type="ARBA" id="ARBA00032533"/>
    </source>
</evidence>
<protein>
    <recommendedName>
        <fullName evidence="4">E3 SUMO-protein ligase NSE2</fullName>
    </recommendedName>
    <alternativeName>
        <fullName evidence="11">E3 SUMO-protein transferase NSE2</fullName>
    </alternativeName>
    <alternativeName>
        <fullName evidence="12">Non-structural maintenance of chromosomes element 2 homolog</fullName>
    </alternativeName>
</protein>
<feature type="domain" description="SP-RING-type" evidence="13">
    <location>
        <begin position="138"/>
        <end position="187"/>
    </location>
</feature>
<evidence type="ECO:0000313" key="15">
    <source>
        <dbReference type="RefSeq" id="XP_034103912.1"/>
    </source>
</evidence>
<evidence type="ECO:0000256" key="8">
    <source>
        <dbReference type="ARBA" id="ARBA00022786"/>
    </source>
</evidence>
<reference evidence="15" key="1">
    <citation type="submission" date="2025-08" db="UniProtKB">
        <authorList>
            <consortium name="RefSeq"/>
        </authorList>
    </citation>
    <scope>IDENTIFICATION</scope>
    <source>
        <strain evidence="15">15112-1751.03</strain>
        <tissue evidence="15">Whole Adult</tissue>
    </source>
</reference>
<keyword evidence="6" id="KW-0479">Metal-binding</keyword>
<organism evidence="14 15">
    <name type="scientific">Drosophila albomicans</name>
    <name type="common">Fruit fly</name>
    <dbReference type="NCBI Taxonomy" id="7291"/>
    <lineage>
        <taxon>Eukaryota</taxon>
        <taxon>Metazoa</taxon>
        <taxon>Ecdysozoa</taxon>
        <taxon>Arthropoda</taxon>
        <taxon>Hexapoda</taxon>
        <taxon>Insecta</taxon>
        <taxon>Pterygota</taxon>
        <taxon>Neoptera</taxon>
        <taxon>Endopterygota</taxon>
        <taxon>Diptera</taxon>
        <taxon>Brachycera</taxon>
        <taxon>Muscomorpha</taxon>
        <taxon>Ephydroidea</taxon>
        <taxon>Drosophilidae</taxon>
        <taxon>Drosophila</taxon>
    </lineage>
</organism>
<comment type="pathway">
    <text evidence="2">Protein modification; protein sumoylation.</text>
</comment>
<evidence type="ECO:0000256" key="11">
    <source>
        <dbReference type="ARBA" id="ARBA00031731"/>
    </source>
</evidence>
<dbReference type="GO" id="GO:0061665">
    <property type="term" value="F:SUMO ligase activity"/>
    <property type="evidence" value="ECO:0007669"/>
    <property type="project" value="TreeGrafter"/>
</dbReference>
<evidence type="ECO:0000256" key="2">
    <source>
        <dbReference type="ARBA" id="ARBA00004718"/>
    </source>
</evidence>
<dbReference type="CDD" id="cd16651">
    <property type="entry name" value="SPL-RING_NSE2"/>
    <property type="match status" value="1"/>
</dbReference>
<dbReference type="Gene3D" id="3.30.40.10">
    <property type="entry name" value="Zinc/RING finger domain, C3HC4 (zinc finger)"/>
    <property type="match status" value="1"/>
</dbReference>
<evidence type="ECO:0000313" key="14">
    <source>
        <dbReference type="Proteomes" id="UP000515160"/>
    </source>
</evidence>
<evidence type="ECO:0000256" key="4">
    <source>
        <dbReference type="ARBA" id="ARBA00020923"/>
    </source>
</evidence>
<evidence type="ECO:0000256" key="1">
    <source>
        <dbReference type="ARBA" id="ARBA00004123"/>
    </source>
</evidence>
<dbReference type="GO" id="GO:0005634">
    <property type="term" value="C:nucleus"/>
    <property type="evidence" value="ECO:0007669"/>
    <property type="project" value="UniProtKB-SubCell"/>
</dbReference>
<dbReference type="GO" id="GO:0008270">
    <property type="term" value="F:zinc ion binding"/>
    <property type="evidence" value="ECO:0007669"/>
    <property type="project" value="UniProtKB-KW"/>
</dbReference>
<dbReference type="GeneID" id="117567794"/>
<dbReference type="Pfam" id="PF11789">
    <property type="entry name" value="zf-Nse"/>
    <property type="match status" value="1"/>
</dbReference>
<comment type="subcellular location">
    <subcellularLocation>
        <location evidence="1">Nucleus</location>
    </subcellularLocation>
</comment>
<evidence type="ECO:0000259" key="13">
    <source>
        <dbReference type="Pfam" id="PF11789"/>
    </source>
</evidence>
<keyword evidence="8" id="KW-0833">Ubl conjugation pathway</keyword>
<keyword evidence="7" id="KW-0863">Zinc-finger</keyword>
<evidence type="ECO:0000256" key="5">
    <source>
        <dbReference type="ARBA" id="ARBA00022679"/>
    </source>
</evidence>
<keyword evidence="14" id="KW-1185">Reference proteome</keyword>
<dbReference type="Proteomes" id="UP000515160">
    <property type="component" value="Chromosome X"/>
</dbReference>
<dbReference type="GO" id="GO:0016874">
    <property type="term" value="F:ligase activity"/>
    <property type="evidence" value="ECO:0007669"/>
    <property type="project" value="UniProtKB-KW"/>
</dbReference>
<dbReference type="GO" id="GO:0016925">
    <property type="term" value="P:protein sumoylation"/>
    <property type="evidence" value="ECO:0007669"/>
    <property type="project" value="UniProtKB-UniPathway"/>
</dbReference>